<sequence>MKELLENIKRNGNGNGNGRREASLEKEKPLLIKDALFVRQEGTLVKVKYEDILWLKGDGNYTTLVTRNFVISVRNILKDFEDALPKDQFMRVHKSYMVRLDEISVISTREVKIEEDMVPVGRTYYQSLIDGIQRLSSE</sequence>
<dbReference type="EMBL" id="SMUW01000036">
    <property type="protein sequence ID" value="TDK42503.1"/>
    <property type="molecule type" value="Genomic_DNA"/>
</dbReference>
<dbReference type="InterPro" id="IPR046947">
    <property type="entry name" value="LytR-like"/>
</dbReference>
<dbReference type="RefSeq" id="WP_133391328.1">
    <property type="nucleotide sequence ID" value="NZ_SMUW01000036.1"/>
</dbReference>
<dbReference type="PROSITE" id="PS50930">
    <property type="entry name" value="HTH_LYTTR"/>
    <property type="match status" value="1"/>
</dbReference>
<proteinExistence type="predicted"/>
<reference evidence="2 3" key="1">
    <citation type="submission" date="2019-03" db="EMBL/GenBank/DDBJ databases">
        <title>Algoriphagus aquimaris sp. nov., isolated form marine sediment in Pohang, Korea.</title>
        <authorList>
            <person name="Kim J."/>
            <person name="Yoon S.-H."/>
            <person name="Lee S.-S."/>
        </authorList>
    </citation>
    <scope>NUCLEOTIDE SEQUENCE [LARGE SCALE GENOMIC DNA]</scope>
    <source>
        <strain evidence="2 3">F21</strain>
    </source>
</reference>
<feature type="domain" description="HTH LytTR-type" evidence="1">
    <location>
        <begin position="36"/>
        <end position="134"/>
    </location>
</feature>
<dbReference type="GO" id="GO:0000156">
    <property type="term" value="F:phosphorelay response regulator activity"/>
    <property type="evidence" value="ECO:0007669"/>
    <property type="project" value="InterPro"/>
</dbReference>
<name>A0A4R5UTN7_9BACT</name>
<dbReference type="PANTHER" id="PTHR37299:SF1">
    <property type="entry name" value="STAGE 0 SPORULATION PROTEIN A HOMOLOG"/>
    <property type="match status" value="1"/>
</dbReference>
<dbReference type="GO" id="GO:0003677">
    <property type="term" value="F:DNA binding"/>
    <property type="evidence" value="ECO:0007669"/>
    <property type="project" value="InterPro"/>
</dbReference>
<organism evidence="2 3">
    <name type="scientific">Algoriphagus formosus</name>
    <dbReference type="NCBI Taxonomy" id="2007308"/>
    <lineage>
        <taxon>Bacteria</taxon>
        <taxon>Pseudomonadati</taxon>
        <taxon>Bacteroidota</taxon>
        <taxon>Cytophagia</taxon>
        <taxon>Cytophagales</taxon>
        <taxon>Cyclobacteriaceae</taxon>
        <taxon>Algoriphagus</taxon>
    </lineage>
</organism>
<dbReference type="PANTHER" id="PTHR37299">
    <property type="entry name" value="TRANSCRIPTIONAL REGULATOR-RELATED"/>
    <property type="match status" value="1"/>
</dbReference>
<dbReference type="InterPro" id="IPR007492">
    <property type="entry name" value="LytTR_DNA-bd_dom"/>
</dbReference>
<gene>
    <name evidence="2" type="ORF">E1898_13720</name>
</gene>
<accession>A0A4R5UTN7</accession>
<comment type="caution">
    <text evidence="2">The sequence shown here is derived from an EMBL/GenBank/DDBJ whole genome shotgun (WGS) entry which is preliminary data.</text>
</comment>
<dbReference type="Pfam" id="PF04397">
    <property type="entry name" value="LytTR"/>
    <property type="match status" value="1"/>
</dbReference>
<protein>
    <submittedName>
        <fullName evidence="2">LytTR family transcriptional regulator</fullName>
    </submittedName>
</protein>
<dbReference type="Proteomes" id="UP000295438">
    <property type="component" value="Unassembled WGS sequence"/>
</dbReference>
<dbReference type="SMART" id="SM00850">
    <property type="entry name" value="LytTR"/>
    <property type="match status" value="1"/>
</dbReference>
<dbReference type="Gene3D" id="2.40.50.1020">
    <property type="entry name" value="LytTr DNA-binding domain"/>
    <property type="match status" value="1"/>
</dbReference>
<keyword evidence="3" id="KW-1185">Reference proteome</keyword>
<dbReference type="AlphaFoldDB" id="A0A4R5UTN7"/>
<evidence type="ECO:0000313" key="2">
    <source>
        <dbReference type="EMBL" id="TDK42503.1"/>
    </source>
</evidence>
<evidence type="ECO:0000259" key="1">
    <source>
        <dbReference type="PROSITE" id="PS50930"/>
    </source>
</evidence>
<evidence type="ECO:0000313" key="3">
    <source>
        <dbReference type="Proteomes" id="UP000295438"/>
    </source>
</evidence>